<keyword evidence="3" id="KW-0234">DNA repair</keyword>
<reference evidence="5 6" key="1">
    <citation type="submission" date="2018-03" db="EMBL/GenBank/DDBJ databases">
        <title>Bacteriophage NCPPB3778 and a type I-E CRISPR drive the evolution of the US Biological Select Agent, Rathayibacter toxicus.</title>
        <authorList>
            <person name="Davis E.W.II."/>
            <person name="Tabima J.F."/>
            <person name="Weisberg A.J."/>
            <person name="Dantas Lopes L."/>
            <person name="Wiseman M.S."/>
            <person name="Wiseman M.S."/>
            <person name="Pupko T."/>
            <person name="Belcher M.S."/>
            <person name="Sechler A.J."/>
            <person name="Tancos M.A."/>
            <person name="Schroeder B.K."/>
            <person name="Murray T.D."/>
            <person name="Luster D.G."/>
            <person name="Schneider W.L."/>
            <person name="Rogers E."/>
            <person name="Andreote F.D."/>
            <person name="Grunwald N.J."/>
            <person name="Putnam M.L."/>
            <person name="Chang J.H."/>
        </authorList>
    </citation>
    <scope>NUCLEOTIDE SEQUENCE [LARGE SCALE GENOMIC DNA]</scope>
    <source>
        <strain evidence="5 6">NCCPB 2253</strain>
    </source>
</reference>
<evidence type="ECO:0000259" key="4">
    <source>
        <dbReference type="SMART" id="SM00986"/>
    </source>
</evidence>
<dbReference type="Pfam" id="PF03167">
    <property type="entry name" value="UDG"/>
    <property type="match status" value="1"/>
</dbReference>
<evidence type="ECO:0000256" key="3">
    <source>
        <dbReference type="ARBA" id="ARBA00023204"/>
    </source>
</evidence>
<dbReference type="RefSeq" id="WP_104264056.1">
    <property type="nucleotide sequence ID" value="NZ_CP028130.1"/>
</dbReference>
<dbReference type="PANTHER" id="PTHR12159:SF9">
    <property type="entry name" value="G_T MISMATCH-SPECIFIC THYMINE DNA GLYCOSYLASE"/>
    <property type="match status" value="1"/>
</dbReference>
<dbReference type="SMART" id="SM00986">
    <property type="entry name" value="UDG"/>
    <property type="match status" value="1"/>
</dbReference>
<dbReference type="KEGG" id="ria:C7V51_02200"/>
<keyword evidence="1" id="KW-0227">DNA damage</keyword>
<dbReference type="EMBL" id="CP028130">
    <property type="protein sequence ID" value="AZZ54826.1"/>
    <property type="molecule type" value="Genomic_DNA"/>
</dbReference>
<sequence>MPFSRAELASFQGRTVEDLLGDDVRLLFVGINPGLWTAATGAHFAHPGNRFYPALVAAGILDRPLRVSEGMGDADREALLSRGIGITNLVARATARADELTREELRAGAERLVATVQRARPAAVALVGITAYRAAFGRRTAKQGRQVEDLAGVPLWVLPNPSGLNAHDTVASLGRAYREPARAAGVVPPDPEE</sequence>
<dbReference type="SMART" id="SM00987">
    <property type="entry name" value="UreE_C"/>
    <property type="match status" value="1"/>
</dbReference>
<dbReference type="GO" id="GO:0008263">
    <property type="term" value="F:pyrimidine-specific mismatch base pair DNA N-glycosylase activity"/>
    <property type="evidence" value="ECO:0007669"/>
    <property type="project" value="TreeGrafter"/>
</dbReference>
<evidence type="ECO:0000256" key="2">
    <source>
        <dbReference type="ARBA" id="ARBA00022801"/>
    </source>
</evidence>
<name>A0AAD1ELA3_9MICO</name>
<feature type="domain" description="Uracil-DNA glycosylase-like" evidence="4">
    <location>
        <begin position="17"/>
        <end position="185"/>
    </location>
</feature>
<dbReference type="InterPro" id="IPR015637">
    <property type="entry name" value="MUG/TDG"/>
</dbReference>
<dbReference type="CDD" id="cd10028">
    <property type="entry name" value="UDG-F2_TDG_MUG"/>
    <property type="match status" value="1"/>
</dbReference>
<evidence type="ECO:0000313" key="6">
    <source>
        <dbReference type="Proteomes" id="UP000283946"/>
    </source>
</evidence>
<gene>
    <name evidence="5" type="ORF">C7V51_02200</name>
</gene>
<dbReference type="GO" id="GO:0006285">
    <property type="term" value="P:base-excision repair, AP site formation"/>
    <property type="evidence" value="ECO:0007669"/>
    <property type="project" value="InterPro"/>
</dbReference>
<evidence type="ECO:0000256" key="1">
    <source>
        <dbReference type="ARBA" id="ARBA00022763"/>
    </source>
</evidence>
<keyword evidence="2" id="KW-0378">Hydrolase</keyword>
<accession>A0AAD1ELA3</accession>
<dbReference type="Proteomes" id="UP000283946">
    <property type="component" value="Chromosome"/>
</dbReference>
<dbReference type="InterPro" id="IPR036895">
    <property type="entry name" value="Uracil-DNA_glycosylase-like_sf"/>
</dbReference>
<dbReference type="AlphaFoldDB" id="A0AAD1ELA3"/>
<proteinExistence type="predicted"/>
<protein>
    <submittedName>
        <fullName evidence="5">Mismatch-specific DNA-glycosylase</fullName>
    </submittedName>
</protein>
<organism evidence="5 6">
    <name type="scientific">Rathayibacter iranicus</name>
    <dbReference type="NCBI Taxonomy" id="59737"/>
    <lineage>
        <taxon>Bacteria</taxon>
        <taxon>Bacillati</taxon>
        <taxon>Actinomycetota</taxon>
        <taxon>Actinomycetes</taxon>
        <taxon>Micrococcales</taxon>
        <taxon>Microbacteriaceae</taxon>
        <taxon>Rathayibacter</taxon>
    </lineage>
</organism>
<dbReference type="InterPro" id="IPR005122">
    <property type="entry name" value="Uracil-DNA_glycosylase-like"/>
</dbReference>
<dbReference type="SUPFAM" id="SSF52141">
    <property type="entry name" value="Uracil-DNA glycosylase-like"/>
    <property type="match status" value="1"/>
</dbReference>
<dbReference type="PANTHER" id="PTHR12159">
    <property type="entry name" value="G/T AND G/U MISMATCH-SPECIFIC DNA GLYCOSYLASE"/>
    <property type="match status" value="1"/>
</dbReference>
<evidence type="ECO:0000313" key="5">
    <source>
        <dbReference type="EMBL" id="AZZ54826.1"/>
    </source>
</evidence>
<dbReference type="GO" id="GO:0004844">
    <property type="term" value="F:uracil DNA N-glycosylase activity"/>
    <property type="evidence" value="ECO:0007669"/>
    <property type="project" value="TreeGrafter"/>
</dbReference>
<dbReference type="Gene3D" id="3.40.470.10">
    <property type="entry name" value="Uracil-DNA glycosylase-like domain"/>
    <property type="match status" value="1"/>
</dbReference>